<sequence length="196" mass="21898">MRPRRRPVTMPVCFFGFRSPYSRLGLHKLARAGVECDLHPFTGPPEGVAFLNPTDSPPKLKYYAHDAPRMTALMRLPMVLPDPFETDYKPANRAFYLAKAEGQAMDFALAVSDARWGEGRDIADPDVLRDCADACGLSGLIDRVEAESDRIADAAAETRALVEKHDVFGVPFLIDGAEPYWGHDRFDLFLERRGKS</sequence>
<dbReference type="Gene3D" id="3.40.30.10">
    <property type="entry name" value="Glutaredoxin"/>
    <property type="match status" value="1"/>
</dbReference>
<dbReference type="GO" id="GO:0018845">
    <property type="term" value="F:2-hydroxychromene-2-carboxylate isomerase activity"/>
    <property type="evidence" value="ECO:0007669"/>
    <property type="project" value="UniProtKB-UniRule"/>
</dbReference>
<dbReference type="InterPro" id="IPR051924">
    <property type="entry name" value="GST_Kappa/NadH"/>
</dbReference>
<evidence type="ECO:0000313" key="4">
    <source>
        <dbReference type="EMBL" id="PWE16405.1"/>
    </source>
</evidence>
<dbReference type="Pfam" id="PF01323">
    <property type="entry name" value="DSBA"/>
    <property type="match status" value="1"/>
</dbReference>
<dbReference type="Proteomes" id="UP000245168">
    <property type="component" value="Unassembled WGS sequence"/>
</dbReference>
<dbReference type="AlphaFoldDB" id="A0A2U2BQY0"/>
<feature type="domain" description="DSBA-like thioredoxin" evidence="3">
    <location>
        <begin position="13"/>
        <end position="191"/>
    </location>
</feature>
<feature type="active site" description="Nucleophile" evidence="2">
    <location>
        <position position="19"/>
    </location>
</feature>
<keyword evidence="5" id="KW-1185">Reference proteome</keyword>
<reference evidence="5" key="1">
    <citation type="submission" date="2018-05" db="EMBL/GenBank/DDBJ databases">
        <authorList>
            <person name="Liu B.-T."/>
        </authorList>
    </citation>
    <scope>NUCLEOTIDE SEQUENCE [LARGE SCALE GENOMIC DNA]</scope>
    <source>
        <strain evidence="5">WD6-1</strain>
    </source>
</reference>
<organism evidence="4 5">
    <name type="scientific">Marinicauda salina</name>
    <dbReference type="NCBI Taxonomy" id="2135793"/>
    <lineage>
        <taxon>Bacteria</taxon>
        <taxon>Pseudomonadati</taxon>
        <taxon>Pseudomonadota</taxon>
        <taxon>Alphaproteobacteria</taxon>
        <taxon>Maricaulales</taxon>
        <taxon>Maricaulaceae</taxon>
        <taxon>Marinicauda</taxon>
    </lineage>
</organism>
<evidence type="ECO:0000256" key="2">
    <source>
        <dbReference type="PIRSR" id="PIRSR006386-1"/>
    </source>
</evidence>
<evidence type="ECO:0000259" key="3">
    <source>
        <dbReference type="Pfam" id="PF01323"/>
    </source>
</evidence>
<protein>
    <recommendedName>
        <fullName evidence="1">2-hydroxychromene-2-carboxylate isomerase</fullName>
        <ecNumber evidence="1">5.99.1.4</ecNumber>
    </recommendedName>
</protein>
<dbReference type="EC" id="5.99.1.4" evidence="1"/>
<evidence type="ECO:0000256" key="1">
    <source>
        <dbReference type="PIRNR" id="PIRNR006386"/>
    </source>
</evidence>
<dbReference type="PANTHER" id="PTHR42943:SF2">
    <property type="entry name" value="GLUTATHIONE S-TRANSFERASE KAPPA 1"/>
    <property type="match status" value="1"/>
</dbReference>
<comment type="caution">
    <text evidence="4">The sequence shown here is derived from an EMBL/GenBank/DDBJ whole genome shotgun (WGS) entry which is preliminary data.</text>
</comment>
<dbReference type="InterPro" id="IPR036249">
    <property type="entry name" value="Thioredoxin-like_sf"/>
</dbReference>
<dbReference type="EMBL" id="QEXV01000007">
    <property type="protein sequence ID" value="PWE16405.1"/>
    <property type="molecule type" value="Genomic_DNA"/>
</dbReference>
<keyword evidence="1" id="KW-0413">Isomerase</keyword>
<proteinExistence type="inferred from homology"/>
<dbReference type="InterPro" id="IPR001853">
    <property type="entry name" value="DSBA-like_thioredoxin_dom"/>
</dbReference>
<dbReference type="PANTHER" id="PTHR42943">
    <property type="entry name" value="GLUTATHIONE S-TRANSFERASE KAPPA"/>
    <property type="match status" value="1"/>
</dbReference>
<comment type="catalytic activity">
    <reaction evidence="1">
        <text>2-hydroxychromene-2-carboxylate = (3E)-4-(2-hydroxyphenyl)-2-oxobut-3-enoate</text>
        <dbReference type="Rhea" id="RHEA:27401"/>
        <dbReference type="ChEBI" id="CHEBI:59350"/>
        <dbReference type="ChEBI" id="CHEBI:59353"/>
        <dbReference type="EC" id="5.99.1.4"/>
    </reaction>
</comment>
<dbReference type="InterPro" id="IPR014440">
    <property type="entry name" value="HCCAis_GSTk"/>
</dbReference>
<accession>A0A2U2BQY0</accession>
<dbReference type="SUPFAM" id="SSF52833">
    <property type="entry name" value="Thioredoxin-like"/>
    <property type="match status" value="1"/>
</dbReference>
<dbReference type="GO" id="GO:0016491">
    <property type="term" value="F:oxidoreductase activity"/>
    <property type="evidence" value="ECO:0007669"/>
    <property type="project" value="InterPro"/>
</dbReference>
<name>A0A2U2BQY0_9PROT</name>
<evidence type="ECO:0000313" key="5">
    <source>
        <dbReference type="Proteomes" id="UP000245168"/>
    </source>
</evidence>
<comment type="similarity">
    <text evidence="1">Belongs to the GST superfamily. NadH family.</text>
</comment>
<dbReference type="PIRSF" id="PIRSF006386">
    <property type="entry name" value="HCCAis_GSTk"/>
    <property type="match status" value="1"/>
</dbReference>
<gene>
    <name evidence="4" type="ORF">DDZ18_13365</name>
</gene>